<sequence length="296" mass="33451">MGSRDTMQPDRASPARISEVEHPRMVVLDSLSSGWTDEKHNLYLSSIEATFVKQLYGREHVSSNLSRWFSKTQNKANPSQLNPSKQKSGQFKVMSQGCWENLKFVGAKSREAIAEESCYLLANPWVQHFKLASIGKRTQTSVNMDNDDFSRQSINFNSQMEVRKTSSKQLPVCHTLMYYQNLASSSAEVSDQNFVDTGHELAEGPGNARVKKRSRRTPELQFIDQIVPCSSFSASSPKDGIFRKERAAEIGSSTKQLKTDRSSCHNNLQEIEGLGFIMGTKDRLPLTSTRRRKKFD</sequence>
<dbReference type="AlphaFoldDB" id="A0AAP0B7Y3"/>
<keyword evidence="2" id="KW-1185">Reference proteome</keyword>
<dbReference type="EMBL" id="JBBWWQ010000014">
    <property type="protein sequence ID" value="KAK8931460.1"/>
    <property type="molecule type" value="Genomic_DNA"/>
</dbReference>
<dbReference type="PANTHER" id="PTHR33676">
    <property type="entry name" value="COLD REGULATED PROTEIN 27"/>
    <property type="match status" value="1"/>
</dbReference>
<dbReference type="InterPro" id="IPR044678">
    <property type="entry name" value="COR27/28"/>
</dbReference>
<comment type="caution">
    <text evidence="1">The sequence shown here is derived from an EMBL/GenBank/DDBJ whole genome shotgun (WGS) entry which is preliminary data.</text>
</comment>
<gene>
    <name evidence="1" type="ORF">KSP39_PZI017001</name>
</gene>
<dbReference type="GO" id="GO:0042752">
    <property type="term" value="P:regulation of circadian rhythm"/>
    <property type="evidence" value="ECO:0007669"/>
    <property type="project" value="InterPro"/>
</dbReference>
<name>A0AAP0B7Y3_9ASPA</name>
<evidence type="ECO:0000313" key="1">
    <source>
        <dbReference type="EMBL" id="KAK8931460.1"/>
    </source>
</evidence>
<evidence type="ECO:0000313" key="2">
    <source>
        <dbReference type="Proteomes" id="UP001418222"/>
    </source>
</evidence>
<dbReference type="PANTHER" id="PTHR33676:SF3">
    <property type="entry name" value="COLD-REGULATED PROTEIN 27"/>
    <property type="match status" value="1"/>
</dbReference>
<protein>
    <submittedName>
        <fullName evidence="1">Uncharacterized protein</fullName>
    </submittedName>
</protein>
<accession>A0AAP0B7Y3</accession>
<dbReference type="Proteomes" id="UP001418222">
    <property type="component" value="Unassembled WGS sequence"/>
</dbReference>
<dbReference type="GO" id="GO:0009409">
    <property type="term" value="P:response to cold"/>
    <property type="evidence" value="ECO:0007669"/>
    <property type="project" value="InterPro"/>
</dbReference>
<organism evidence="1 2">
    <name type="scientific">Platanthera zijinensis</name>
    <dbReference type="NCBI Taxonomy" id="2320716"/>
    <lineage>
        <taxon>Eukaryota</taxon>
        <taxon>Viridiplantae</taxon>
        <taxon>Streptophyta</taxon>
        <taxon>Embryophyta</taxon>
        <taxon>Tracheophyta</taxon>
        <taxon>Spermatophyta</taxon>
        <taxon>Magnoliopsida</taxon>
        <taxon>Liliopsida</taxon>
        <taxon>Asparagales</taxon>
        <taxon>Orchidaceae</taxon>
        <taxon>Orchidoideae</taxon>
        <taxon>Orchideae</taxon>
        <taxon>Orchidinae</taxon>
        <taxon>Platanthera</taxon>
    </lineage>
</organism>
<proteinExistence type="predicted"/>
<reference evidence="1 2" key="1">
    <citation type="journal article" date="2022" name="Nat. Plants">
        <title>Genomes of leafy and leafless Platanthera orchids illuminate the evolution of mycoheterotrophy.</title>
        <authorList>
            <person name="Li M.H."/>
            <person name="Liu K.W."/>
            <person name="Li Z."/>
            <person name="Lu H.C."/>
            <person name="Ye Q.L."/>
            <person name="Zhang D."/>
            <person name="Wang J.Y."/>
            <person name="Li Y.F."/>
            <person name="Zhong Z.M."/>
            <person name="Liu X."/>
            <person name="Yu X."/>
            <person name="Liu D.K."/>
            <person name="Tu X.D."/>
            <person name="Liu B."/>
            <person name="Hao Y."/>
            <person name="Liao X.Y."/>
            <person name="Jiang Y.T."/>
            <person name="Sun W.H."/>
            <person name="Chen J."/>
            <person name="Chen Y.Q."/>
            <person name="Ai Y."/>
            <person name="Zhai J.W."/>
            <person name="Wu S.S."/>
            <person name="Zhou Z."/>
            <person name="Hsiao Y.Y."/>
            <person name="Wu W.L."/>
            <person name="Chen Y.Y."/>
            <person name="Lin Y.F."/>
            <person name="Hsu J.L."/>
            <person name="Li C.Y."/>
            <person name="Wang Z.W."/>
            <person name="Zhao X."/>
            <person name="Zhong W.Y."/>
            <person name="Ma X.K."/>
            <person name="Ma L."/>
            <person name="Huang J."/>
            <person name="Chen G.Z."/>
            <person name="Huang M.Z."/>
            <person name="Huang L."/>
            <person name="Peng D.H."/>
            <person name="Luo Y.B."/>
            <person name="Zou S.Q."/>
            <person name="Chen S.P."/>
            <person name="Lan S."/>
            <person name="Tsai W.C."/>
            <person name="Van de Peer Y."/>
            <person name="Liu Z.J."/>
        </authorList>
    </citation>
    <scope>NUCLEOTIDE SEQUENCE [LARGE SCALE GENOMIC DNA]</scope>
    <source>
        <strain evidence="1">Lor287</strain>
    </source>
</reference>